<dbReference type="InterPro" id="IPR052067">
    <property type="entry name" value="Metal_resp_HTH_trans_reg"/>
</dbReference>
<dbReference type="PANTHER" id="PTHR35790">
    <property type="entry name" value="HTH-TYPE TRANSCRIPTIONAL REGULATOR PCHR"/>
    <property type="match status" value="1"/>
</dbReference>
<dbReference type="InterPro" id="IPR000835">
    <property type="entry name" value="HTH_MarR-typ"/>
</dbReference>
<dbReference type="InterPro" id="IPR036388">
    <property type="entry name" value="WH-like_DNA-bd_sf"/>
</dbReference>
<evidence type="ECO:0000313" key="6">
    <source>
        <dbReference type="Proteomes" id="UP000773462"/>
    </source>
</evidence>
<keyword evidence="2 5" id="KW-0238">DNA-binding</keyword>
<keyword evidence="6" id="KW-1185">Reference proteome</keyword>
<accession>A0ABS4NRY5</accession>
<organism evidence="5 6">
    <name type="scientific">Paenibacillus silagei</name>
    <dbReference type="NCBI Taxonomy" id="1670801"/>
    <lineage>
        <taxon>Bacteria</taxon>
        <taxon>Bacillati</taxon>
        <taxon>Bacillota</taxon>
        <taxon>Bacilli</taxon>
        <taxon>Bacillales</taxon>
        <taxon>Paenibacillaceae</taxon>
        <taxon>Paenibacillus</taxon>
    </lineage>
</organism>
<feature type="domain" description="HTH marR-type" evidence="4">
    <location>
        <begin position="4"/>
        <end position="155"/>
    </location>
</feature>
<keyword evidence="1" id="KW-0805">Transcription regulation</keyword>
<protein>
    <submittedName>
        <fullName evidence="5">DNA-binding MarR family transcriptional regulator</fullName>
    </submittedName>
</protein>
<dbReference type="PANTHER" id="PTHR35790:SF4">
    <property type="entry name" value="HTH-TYPE TRANSCRIPTIONAL REGULATOR PCHR"/>
    <property type="match status" value="1"/>
</dbReference>
<evidence type="ECO:0000313" key="5">
    <source>
        <dbReference type="EMBL" id="MBP2112164.1"/>
    </source>
</evidence>
<dbReference type="Gene3D" id="1.10.10.10">
    <property type="entry name" value="Winged helix-like DNA-binding domain superfamily/Winged helix DNA-binding domain"/>
    <property type="match status" value="1"/>
</dbReference>
<dbReference type="Pfam" id="PF01047">
    <property type="entry name" value="MarR"/>
    <property type="match status" value="1"/>
</dbReference>
<dbReference type="InterPro" id="IPR036390">
    <property type="entry name" value="WH_DNA-bd_sf"/>
</dbReference>
<reference evidence="5 6" key="1">
    <citation type="submission" date="2021-03" db="EMBL/GenBank/DDBJ databases">
        <title>Genomic Encyclopedia of Type Strains, Phase IV (KMG-IV): sequencing the most valuable type-strain genomes for metagenomic binning, comparative biology and taxonomic classification.</title>
        <authorList>
            <person name="Goeker M."/>
        </authorList>
    </citation>
    <scope>NUCLEOTIDE SEQUENCE [LARGE SCALE GENOMIC DNA]</scope>
    <source>
        <strain evidence="5 6">DSM 101953</strain>
    </source>
</reference>
<keyword evidence="3" id="KW-0804">Transcription</keyword>
<name>A0ABS4NRY5_9BACL</name>
<evidence type="ECO:0000256" key="3">
    <source>
        <dbReference type="ARBA" id="ARBA00023163"/>
    </source>
</evidence>
<sequence>MHSSEGLKRLLYDRFLHLSHLVEETFVTEMDVFTDLTRKYGITLTSTSLTSIHVIDCIGNHEPVNSTTIAESLKLSKASITKISTKLLQDGCIKRSRMNDNKKEIYFSLTPKGRQLFELHARMHENLEEKFIEKMGEFSEPELQASLKFIQMMIDENRMLPLNLSELE</sequence>
<dbReference type="PROSITE" id="PS50995">
    <property type="entry name" value="HTH_MARR_2"/>
    <property type="match status" value="1"/>
</dbReference>
<dbReference type="SMART" id="SM00347">
    <property type="entry name" value="HTH_MARR"/>
    <property type="match status" value="1"/>
</dbReference>
<dbReference type="Proteomes" id="UP000773462">
    <property type="component" value="Unassembled WGS sequence"/>
</dbReference>
<evidence type="ECO:0000259" key="4">
    <source>
        <dbReference type="PROSITE" id="PS50995"/>
    </source>
</evidence>
<gene>
    <name evidence="5" type="ORF">J2Z70_002318</name>
</gene>
<comment type="caution">
    <text evidence="5">The sequence shown here is derived from an EMBL/GenBank/DDBJ whole genome shotgun (WGS) entry which is preliminary data.</text>
</comment>
<evidence type="ECO:0000256" key="2">
    <source>
        <dbReference type="ARBA" id="ARBA00023125"/>
    </source>
</evidence>
<dbReference type="GO" id="GO:0003677">
    <property type="term" value="F:DNA binding"/>
    <property type="evidence" value="ECO:0007669"/>
    <property type="project" value="UniProtKB-KW"/>
</dbReference>
<proteinExistence type="predicted"/>
<evidence type="ECO:0000256" key="1">
    <source>
        <dbReference type="ARBA" id="ARBA00023015"/>
    </source>
</evidence>
<dbReference type="SUPFAM" id="SSF46785">
    <property type="entry name" value="Winged helix' DNA-binding domain"/>
    <property type="match status" value="1"/>
</dbReference>
<dbReference type="RefSeq" id="WP_209872791.1">
    <property type="nucleotide sequence ID" value="NZ_JAGGLV010000006.1"/>
</dbReference>
<dbReference type="EMBL" id="JAGGLV010000006">
    <property type="protein sequence ID" value="MBP2112164.1"/>
    <property type="molecule type" value="Genomic_DNA"/>
</dbReference>